<reference evidence="2 3" key="1">
    <citation type="journal article" date="2015" name="Genome Biol. Evol.">
        <title>Phylogenomic analyses indicate that early fungi evolved digesting cell walls of algal ancestors of land plants.</title>
        <authorList>
            <person name="Chang Y."/>
            <person name="Wang S."/>
            <person name="Sekimoto S."/>
            <person name="Aerts A.L."/>
            <person name="Choi C."/>
            <person name="Clum A."/>
            <person name="LaButti K.M."/>
            <person name="Lindquist E.A."/>
            <person name="Yee Ngan C."/>
            <person name="Ohm R.A."/>
            <person name="Salamov A.A."/>
            <person name="Grigoriev I.V."/>
            <person name="Spatafora J.W."/>
            <person name="Berbee M.L."/>
        </authorList>
    </citation>
    <scope>NUCLEOTIDE SEQUENCE [LARGE SCALE GENOMIC DNA]</scope>
    <source>
        <strain evidence="2 3">JEL478</strain>
    </source>
</reference>
<organism evidence="2 3">
    <name type="scientific">Gonapodya prolifera (strain JEL478)</name>
    <name type="common">Monoblepharis prolifera</name>
    <dbReference type="NCBI Taxonomy" id="1344416"/>
    <lineage>
        <taxon>Eukaryota</taxon>
        <taxon>Fungi</taxon>
        <taxon>Fungi incertae sedis</taxon>
        <taxon>Chytridiomycota</taxon>
        <taxon>Chytridiomycota incertae sedis</taxon>
        <taxon>Monoblepharidomycetes</taxon>
        <taxon>Monoblepharidales</taxon>
        <taxon>Gonapodyaceae</taxon>
        <taxon>Gonapodya</taxon>
    </lineage>
</organism>
<proteinExistence type="predicted"/>
<sequence length="149" mass="16007">MPPLLRSAKSAVPSHDTRTPSPLQGLGTPRPIGLPRTECTGAVQKLQGWEKIVWAGVDLVDGPAVGGAKVGKQVPVRAEGKGCQIKRPLAALAEEKLVALLLFLRLLVRDVQFLLLLLPILPPTYLTEEERQGAMKRMPPVVLNIGTVA</sequence>
<dbReference type="EMBL" id="KQ965806">
    <property type="protein sequence ID" value="KXS11199.1"/>
    <property type="molecule type" value="Genomic_DNA"/>
</dbReference>
<evidence type="ECO:0000313" key="2">
    <source>
        <dbReference type="EMBL" id="KXS11199.1"/>
    </source>
</evidence>
<name>A0A139A3F6_GONPJ</name>
<feature type="region of interest" description="Disordered" evidence="1">
    <location>
        <begin position="1"/>
        <end position="34"/>
    </location>
</feature>
<keyword evidence="3" id="KW-1185">Reference proteome</keyword>
<protein>
    <submittedName>
        <fullName evidence="2">Uncharacterized protein</fullName>
    </submittedName>
</protein>
<dbReference type="AlphaFoldDB" id="A0A139A3F6"/>
<gene>
    <name evidence="2" type="ORF">M427DRAFT_36108</name>
</gene>
<accession>A0A139A3F6</accession>
<evidence type="ECO:0000313" key="3">
    <source>
        <dbReference type="Proteomes" id="UP000070544"/>
    </source>
</evidence>
<dbReference type="Proteomes" id="UP000070544">
    <property type="component" value="Unassembled WGS sequence"/>
</dbReference>
<evidence type="ECO:0000256" key="1">
    <source>
        <dbReference type="SAM" id="MobiDB-lite"/>
    </source>
</evidence>